<accession>A0A142W0B0</accession>
<name>A0A142W0B0_9SPHN</name>
<feature type="domain" description="Pyrroloquinoline quinone-dependent pyranose dehydrogenase beta-propeller" evidence="2">
    <location>
        <begin position="144"/>
        <end position="290"/>
    </location>
</feature>
<feature type="transmembrane region" description="Helical" evidence="1">
    <location>
        <begin position="7"/>
        <end position="26"/>
    </location>
</feature>
<sequence length="446" mass="47879">MRKILKYVAIALVVLIVAGGIAFYVASRPDIARFSTAELSGRVPVMASQRPEQFPTMKVLEATGWPAGEAPRAAEGLTVARFAEGLDHPRSMLVLPNGDVLVAEAQSPPRKDSGIEGKVMKSLMGKAGAGGPSANRITLLRDANGDGKAEVKTAYITGLNSPYGMALVGKTLYVADTDALLAFPFVEGATAMAGKPTKIVDLPAQGTNRHWTKSLVAAPNGWLYIGVGADSNIGEKGMGNEVRRARILEVRPENKYMRTYAAGIRNPVGLAFYPGSNTLWTVVNERDMLGSDLVPDYLTDVDEGDFFGWPWYYWGGFTDPRVAPEAEDRRQYVKRPQYALGAHVAPLGMTFTNGLDLGDRWANGALIALHGSWNRDPVSGYDVVFVKFGDNGKPLDALPVTLLDQFVAKDGKTTRGRPADVKVAKDGSALVADDTGGIIWRVAKAG</sequence>
<evidence type="ECO:0000313" key="4">
    <source>
        <dbReference type="Proteomes" id="UP000076234"/>
    </source>
</evidence>
<dbReference type="InterPro" id="IPR011041">
    <property type="entry name" value="Quinoprot_gluc/sorb_DH_b-prop"/>
</dbReference>
<dbReference type="Gene3D" id="2.120.10.30">
    <property type="entry name" value="TolB, C-terminal domain"/>
    <property type="match status" value="1"/>
</dbReference>
<reference evidence="4" key="1">
    <citation type="submission" date="2015-11" db="EMBL/GenBank/DDBJ databases">
        <title>Complete genome sequence of a polyethylene glycol-degrading strain Sphingopyxis terrae strain 203-1 (NBRC 15098).</title>
        <authorList>
            <person name="Yoshiyuki O."/>
            <person name="Shouta N."/>
            <person name="Nagata Y."/>
            <person name="Numata M."/>
            <person name="Tsuchikane K."/>
            <person name="Hosoyama A."/>
            <person name="Yamazoe A."/>
            <person name="Tsuda M."/>
            <person name="Fujita N."/>
            <person name="Kawai F."/>
        </authorList>
    </citation>
    <scope>NUCLEOTIDE SEQUENCE [LARGE SCALE GENOMIC DNA]</scope>
    <source>
        <strain evidence="4">203-1</strain>
    </source>
</reference>
<dbReference type="AlphaFoldDB" id="A0A142W0B0"/>
<organism evidence="3 4">
    <name type="scientific">Sphingopyxis terrae subsp. terrae NBRC 15098</name>
    <dbReference type="NCBI Taxonomy" id="1219058"/>
    <lineage>
        <taxon>Bacteria</taxon>
        <taxon>Pseudomonadati</taxon>
        <taxon>Pseudomonadota</taxon>
        <taxon>Alphaproteobacteria</taxon>
        <taxon>Sphingomonadales</taxon>
        <taxon>Sphingomonadaceae</taxon>
        <taxon>Sphingopyxis</taxon>
    </lineage>
</organism>
<feature type="domain" description="Pyrroloquinoline quinone-dependent pyranose dehydrogenase beta-propeller" evidence="2">
    <location>
        <begin position="331"/>
        <end position="443"/>
    </location>
</feature>
<evidence type="ECO:0000313" key="3">
    <source>
        <dbReference type="EMBL" id="AMU95441.1"/>
    </source>
</evidence>
<protein>
    <submittedName>
        <fullName evidence="3">Sorbosone dehydrogenase</fullName>
    </submittedName>
</protein>
<gene>
    <name evidence="3" type="ORF">AOA14_12565</name>
</gene>
<proteinExistence type="predicted"/>
<keyword evidence="1" id="KW-0812">Transmembrane</keyword>
<dbReference type="PANTHER" id="PTHR33546">
    <property type="entry name" value="LARGE, MULTIFUNCTIONAL SECRETED PROTEIN-RELATED"/>
    <property type="match status" value="1"/>
</dbReference>
<keyword evidence="1" id="KW-0472">Membrane</keyword>
<dbReference type="EMBL" id="CP013342">
    <property type="protein sequence ID" value="AMU95441.1"/>
    <property type="molecule type" value="Genomic_DNA"/>
</dbReference>
<dbReference type="STRING" id="1219058.AOA14_12565"/>
<dbReference type="Proteomes" id="UP000076234">
    <property type="component" value="Chromosome"/>
</dbReference>
<dbReference type="InterPro" id="IPR011042">
    <property type="entry name" value="6-blade_b-propeller_TolB-like"/>
</dbReference>
<dbReference type="PANTHER" id="PTHR33546:SF1">
    <property type="entry name" value="LARGE, MULTIFUNCTIONAL SECRETED PROTEIN"/>
    <property type="match status" value="1"/>
</dbReference>
<dbReference type="SUPFAM" id="SSF50952">
    <property type="entry name" value="Soluble quinoprotein glucose dehydrogenase"/>
    <property type="match status" value="1"/>
</dbReference>
<dbReference type="Pfam" id="PF22807">
    <property type="entry name" value="TrAA12"/>
    <property type="match status" value="2"/>
</dbReference>
<evidence type="ECO:0000256" key="1">
    <source>
        <dbReference type="SAM" id="Phobius"/>
    </source>
</evidence>
<reference evidence="3 4" key="2">
    <citation type="journal article" date="2016" name="Genome Announc.">
        <title>Complete Genome Sequence of Sphingopyxis terrae Strain 203-1 (NBRC 111660), a Polyethylene Glycol Degrader.</title>
        <authorList>
            <person name="Ohtsubo Y."/>
            <person name="Nonoyama S."/>
            <person name="Nagata Y."/>
            <person name="Numata M."/>
            <person name="Tsuchikane K."/>
            <person name="Hosoyama A."/>
            <person name="Yamazoe A."/>
            <person name="Tsuda M."/>
            <person name="Fujita N."/>
            <person name="Kawai F."/>
        </authorList>
    </citation>
    <scope>NUCLEOTIDE SEQUENCE [LARGE SCALE GENOMIC DNA]</scope>
    <source>
        <strain evidence="3 4">203-1</strain>
    </source>
</reference>
<evidence type="ECO:0000259" key="2">
    <source>
        <dbReference type="Pfam" id="PF22807"/>
    </source>
</evidence>
<keyword evidence="1" id="KW-1133">Transmembrane helix</keyword>
<dbReference type="KEGG" id="ster:AOA14_12565"/>
<dbReference type="RefSeq" id="WP_062902058.1">
    <property type="nucleotide sequence ID" value="NZ_CP013342.1"/>
</dbReference>
<dbReference type="InterPro" id="IPR054539">
    <property type="entry name" value="Beta-prop_PDH"/>
</dbReference>